<evidence type="ECO:0000313" key="2">
    <source>
        <dbReference type="Proteomes" id="UP000266172"/>
    </source>
</evidence>
<evidence type="ECO:0000313" key="1">
    <source>
        <dbReference type="EMBL" id="RGS42384.1"/>
    </source>
</evidence>
<proteinExistence type="predicted"/>
<name>A0A395VDE2_9FIRM</name>
<dbReference type="EMBL" id="QRVL01000001">
    <property type="protein sequence ID" value="RGS42384.1"/>
    <property type="molecule type" value="Genomic_DNA"/>
</dbReference>
<reference evidence="1 2" key="1">
    <citation type="submission" date="2018-08" db="EMBL/GenBank/DDBJ databases">
        <title>A genome reference for cultivated species of the human gut microbiota.</title>
        <authorList>
            <person name="Zou Y."/>
            <person name="Xue W."/>
            <person name="Luo G."/>
        </authorList>
    </citation>
    <scope>NUCLEOTIDE SEQUENCE [LARGE SCALE GENOMIC DNA]</scope>
    <source>
        <strain evidence="1 2">AF22-12AC</strain>
    </source>
</reference>
<sequence>MEINSNLPAAVEQTVANLVERKYTIDDRNEYLADFMEDLSAGLDTESEIKVEITNVDLEKRMMGIKVTETFYHPNGRQGSVTCERTVILDPNEHVTDPEYKVRFYVHGHLYKACMVLAGETVDEPVKPDGISGWQDANGYLADFSQPVTQNLAYYAY</sequence>
<comment type="caution">
    <text evidence="1">The sequence shown here is derived from an EMBL/GenBank/DDBJ whole genome shotgun (WGS) entry which is preliminary data.</text>
</comment>
<gene>
    <name evidence="1" type="ORF">DWX93_03410</name>
</gene>
<dbReference type="Proteomes" id="UP000266172">
    <property type="component" value="Unassembled WGS sequence"/>
</dbReference>
<accession>A0A395VDE2</accession>
<protein>
    <submittedName>
        <fullName evidence="1">Uncharacterized protein</fullName>
    </submittedName>
</protein>
<organism evidence="1 2">
    <name type="scientific">Roseburia hominis</name>
    <dbReference type="NCBI Taxonomy" id="301301"/>
    <lineage>
        <taxon>Bacteria</taxon>
        <taxon>Bacillati</taxon>
        <taxon>Bacillota</taxon>
        <taxon>Clostridia</taxon>
        <taxon>Lachnospirales</taxon>
        <taxon>Lachnospiraceae</taxon>
        <taxon>Roseburia</taxon>
    </lineage>
</organism>
<dbReference type="AlphaFoldDB" id="A0A395VDE2"/>